<organism evidence="2 3">
    <name type="scientific">Gossypium tomentosum</name>
    <name type="common">Hawaiian cotton</name>
    <name type="synonym">Gossypium sandvicense</name>
    <dbReference type="NCBI Taxonomy" id="34277"/>
    <lineage>
        <taxon>Eukaryota</taxon>
        <taxon>Viridiplantae</taxon>
        <taxon>Streptophyta</taxon>
        <taxon>Embryophyta</taxon>
        <taxon>Tracheophyta</taxon>
        <taxon>Spermatophyta</taxon>
        <taxon>Magnoliopsida</taxon>
        <taxon>eudicotyledons</taxon>
        <taxon>Gunneridae</taxon>
        <taxon>Pentapetalae</taxon>
        <taxon>rosids</taxon>
        <taxon>malvids</taxon>
        <taxon>Malvales</taxon>
        <taxon>Malvaceae</taxon>
        <taxon>Malvoideae</taxon>
        <taxon>Gossypium</taxon>
    </lineage>
</organism>
<evidence type="ECO:0000313" key="2">
    <source>
        <dbReference type="EMBL" id="TYI36621.1"/>
    </source>
</evidence>
<sequence>MANAFVILIIFKWRNPTVIHSCSPAPHIKEAKRKGRHFSHSQSSGKKWIKEGDDD</sequence>
<dbReference type="Proteomes" id="UP000322667">
    <property type="component" value="Chromosome A03"/>
</dbReference>
<evidence type="ECO:0000256" key="1">
    <source>
        <dbReference type="SAM" id="MobiDB-lite"/>
    </source>
</evidence>
<evidence type="ECO:0000313" key="3">
    <source>
        <dbReference type="Proteomes" id="UP000322667"/>
    </source>
</evidence>
<feature type="compositionally biased region" description="Basic residues" evidence="1">
    <location>
        <begin position="30"/>
        <end position="39"/>
    </location>
</feature>
<name>A0A5D2R6W1_GOSTO</name>
<protein>
    <submittedName>
        <fullName evidence="2">Uncharacterized protein</fullName>
    </submittedName>
</protein>
<accession>A0A5D2R6W1</accession>
<feature type="region of interest" description="Disordered" evidence="1">
    <location>
        <begin position="30"/>
        <end position="55"/>
    </location>
</feature>
<gene>
    <name evidence="2" type="ORF">ES332_A03G154500v1</name>
</gene>
<dbReference type="AlphaFoldDB" id="A0A5D2R6W1"/>
<dbReference type="EMBL" id="CM017612">
    <property type="protein sequence ID" value="TYI36621.1"/>
    <property type="molecule type" value="Genomic_DNA"/>
</dbReference>
<keyword evidence="3" id="KW-1185">Reference proteome</keyword>
<reference evidence="2 3" key="1">
    <citation type="submission" date="2019-07" db="EMBL/GenBank/DDBJ databases">
        <title>WGS assembly of Gossypium tomentosum.</title>
        <authorList>
            <person name="Chen Z.J."/>
            <person name="Sreedasyam A."/>
            <person name="Ando A."/>
            <person name="Song Q."/>
            <person name="De L."/>
            <person name="Hulse-Kemp A."/>
            <person name="Ding M."/>
            <person name="Ye W."/>
            <person name="Kirkbride R."/>
            <person name="Jenkins J."/>
            <person name="Plott C."/>
            <person name="Lovell J."/>
            <person name="Lin Y.-M."/>
            <person name="Vaughn R."/>
            <person name="Liu B."/>
            <person name="Li W."/>
            <person name="Simpson S."/>
            <person name="Scheffler B."/>
            <person name="Saski C."/>
            <person name="Grover C."/>
            <person name="Hu G."/>
            <person name="Conover J."/>
            <person name="Carlson J."/>
            <person name="Shu S."/>
            <person name="Boston L."/>
            <person name="Williams M."/>
            <person name="Peterson D."/>
            <person name="Mcgee K."/>
            <person name="Jones D."/>
            <person name="Wendel J."/>
            <person name="Stelly D."/>
            <person name="Grimwood J."/>
            <person name="Schmutz J."/>
        </authorList>
    </citation>
    <scope>NUCLEOTIDE SEQUENCE [LARGE SCALE GENOMIC DNA]</scope>
    <source>
        <strain evidence="2">7179.01</strain>
    </source>
</reference>
<proteinExistence type="predicted"/>